<dbReference type="Pfam" id="PF00400">
    <property type="entry name" value="WD40"/>
    <property type="match status" value="3"/>
</dbReference>
<dbReference type="InterPro" id="IPR019775">
    <property type="entry name" value="WD40_repeat_CS"/>
</dbReference>
<dbReference type="InterPro" id="IPR027417">
    <property type="entry name" value="P-loop_NTPase"/>
</dbReference>
<feature type="repeat" description="WD" evidence="3">
    <location>
        <begin position="816"/>
        <end position="839"/>
    </location>
</feature>
<dbReference type="SUPFAM" id="SSF50998">
    <property type="entry name" value="Quinoprotein alcohol dehydrogenase-like"/>
    <property type="match status" value="1"/>
</dbReference>
<protein>
    <submittedName>
        <fullName evidence="5">AAA family ATPase</fullName>
    </submittedName>
</protein>
<evidence type="ECO:0000256" key="1">
    <source>
        <dbReference type="ARBA" id="ARBA00022574"/>
    </source>
</evidence>
<feature type="repeat" description="WD" evidence="3">
    <location>
        <begin position="752"/>
        <end position="794"/>
    </location>
</feature>
<dbReference type="InterPro" id="IPR015943">
    <property type="entry name" value="WD40/YVTN_repeat-like_dom_sf"/>
</dbReference>
<keyword evidence="2" id="KW-0677">Repeat</keyword>
<name>A0ABX0DXP6_9ACTN</name>
<gene>
    <name evidence="5" type="ORF">G6048_32815</name>
</gene>
<dbReference type="PROSITE" id="PS00678">
    <property type="entry name" value="WD_REPEATS_1"/>
    <property type="match status" value="1"/>
</dbReference>
<reference evidence="5 6" key="1">
    <citation type="submission" date="2020-02" db="EMBL/GenBank/DDBJ databases">
        <title>Whole-genome analyses of novel actinobacteria.</title>
        <authorList>
            <person name="Sahin N."/>
            <person name="Tokatli A."/>
        </authorList>
    </citation>
    <scope>NUCLEOTIDE SEQUENCE [LARGE SCALE GENOMIC DNA]</scope>
    <source>
        <strain evidence="5 6">YC419</strain>
    </source>
</reference>
<dbReference type="InterPro" id="IPR041664">
    <property type="entry name" value="AAA_16"/>
</dbReference>
<evidence type="ECO:0000256" key="3">
    <source>
        <dbReference type="PROSITE-ProRule" id="PRU00221"/>
    </source>
</evidence>
<dbReference type="SUPFAM" id="SSF50494">
    <property type="entry name" value="Trypsin-like serine proteases"/>
    <property type="match status" value="1"/>
</dbReference>
<evidence type="ECO:0000313" key="5">
    <source>
        <dbReference type="EMBL" id="NGO46706.1"/>
    </source>
</evidence>
<dbReference type="SMART" id="SM00320">
    <property type="entry name" value="WD40"/>
    <property type="match status" value="5"/>
</dbReference>
<dbReference type="Pfam" id="PF13191">
    <property type="entry name" value="AAA_16"/>
    <property type="match status" value="1"/>
</dbReference>
<proteinExistence type="predicted"/>
<dbReference type="Proteomes" id="UP001518140">
    <property type="component" value="Unassembled WGS sequence"/>
</dbReference>
<dbReference type="PROSITE" id="PS50082">
    <property type="entry name" value="WD_REPEATS_2"/>
    <property type="match status" value="3"/>
</dbReference>
<keyword evidence="1 3" id="KW-0853">WD repeat</keyword>
<feature type="repeat" description="WD" evidence="3">
    <location>
        <begin position="1029"/>
        <end position="1072"/>
    </location>
</feature>
<dbReference type="Gene3D" id="2.130.10.10">
    <property type="entry name" value="YVTN repeat-like/Quinoprotein amine dehydrogenase"/>
    <property type="match status" value="3"/>
</dbReference>
<dbReference type="InterPro" id="IPR043504">
    <property type="entry name" value="Peptidase_S1_PA_chymotrypsin"/>
</dbReference>
<organism evidence="5 6">
    <name type="scientific">Streptomyces ureilyticus</name>
    <dbReference type="NCBI Taxonomy" id="1775131"/>
    <lineage>
        <taxon>Bacteria</taxon>
        <taxon>Bacillati</taxon>
        <taxon>Actinomycetota</taxon>
        <taxon>Actinomycetes</taxon>
        <taxon>Kitasatosporales</taxon>
        <taxon>Streptomycetaceae</taxon>
        <taxon>Streptomyces</taxon>
    </lineage>
</organism>
<dbReference type="RefSeq" id="WP_165343234.1">
    <property type="nucleotide sequence ID" value="NZ_JAAKZX010000140.1"/>
</dbReference>
<dbReference type="PANTHER" id="PTHR22847:SF637">
    <property type="entry name" value="WD REPEAT DOMAIN 5B"/>
    <property type="match status" value="1"/>
</dbReference>
<accession>A0ABX0DXP6</accession>
<dbReference type="SUPFAM" id="SSF52540">
    <property type="entry name" value="P-loop containing nucleoside triphosphate hydrolases"/>
    <property type="match status" value="1"/>
</dbReference>
<dbReference type="InterPro" id="IPR036322">
    <property type="entry name" value="WD40_repeat_dom_sf"/>
</dbReference>
<dbReference type="EMBL" id="JAAKZX010000140">
    <property type="protein sequence ID" value="NGO46706.1"/>
    <property type="molecule type" value="Genomic_DNA"/>
</dbReference>
<keyword evidence="6" id="KW-1185">Reference proteome</keyword>
<evidence type="ECO:0000256" key="2">
    <source>
        <dbReference type="ARBA" id="ARBA00022737"/>
    </source>
</evidence>
<dbReference type="InterPro" id="IPR009003">
    <property type="entry name" value="Peptidase_S1_PA"/>
</dbReference>
<dbReference type="SUPFAM" id="SSF50978">
    <property type="entry name" value="WD40 repeat-like"/>
    <property type="match status" value="1"/>
</dbReference>
<dbReference type="Gene3D" id="3.40.50.300">
    <property type="entry name" value="P-loop containing nucleotide triphosphate hydrolases"/>
    <property type="match status" value="1"/>
</dbReference>
<dbReference type="PANTHER" id="PTHR22847">
    <property type="entry name" value="WD40 REPEAT PROTEIN"/>
    <property type="match status" value="1"/>
</dbReference>
<evidence type="ECO:0000313" key="6">
    <source>
        <dbReference type="Proteomes" id="UP001518140"/>
    </source>
</evidence>
<dbReference type="InterPro" id="IPR011047">
    <property type="entry name" value="Quinoprotein_ADH-like_sf"/>
</dbReference>
<dbReference type="Pfam" id="PF13365">
    <property type="entry name" value="Trypsin_2"/>
    <property type="match status" value="1"/>
</dbReference>
<dbReference type="Gene3D" id="2.40.10.10">
    <property type="entry name" value="Trypsin-like serine proteases"/>
    <property type="match status" value="1"/>
</dbReference>
<sequence length="1396" mass="149358">MNATSRGVRPRRDTWVAAIHSTPQDVRPLGSGFLIDSRRVLTCAHVVRPTWDKKGDLWVAFPKAEEVVEGRLRVSAVSLPADDQGIRDVAVLHLTEDVPSGLAARLRRAAPGDLVGTKWWSFGFPEGALGNSASGTVGEELAHGWVRLDTDESRYPVKGGYSGAAVWSPDFQAVVGMVGQAHTTTGDALALTVREIDRLLPEEKLCSLTEWSLNALDETPLTSWGWTLDTDPEAGRHWRPRARGVSTDAEQGFRFRGRTAVLRDVTAWITATPPSRQALVITGAPGSGKSAVLGRIITTADRDVAASLPPEDTAVRAPLGSVACAVHTKGKTALEVAQEIARAASAPPPRRVADLLPSLRECLRERHRHPFTLVIDALDEATSPADARAVVSHIVVPLAETCADLGARVMVGTRRRDDAGDLLGAFGQAAHVLDLDSPEFSALSDLTAYTVATLQLQGDERSGSPYSDLRAALPLAERIAALADGNFLVAGLVARTHGLHDVQAADPRKVTFPVTVDASLREYLHLLPNLGTLTAEKLLVPLAHAESPGLPLPLWRTALTALFGTAPTEDELLSFARSSAANFLVESTGHGPDGIAFQLFHQALNEALRAMRADMADLVRDERALARALLSDGVRHGWARAHPYLLRSLAGHARRGGVIDEVLSEDDYPLYADLRRLIPQAQDASTSAARRRAELLRRTPRAIDAPPPERAALFSVTEVQERLGTTYRSHAAAAPYQAVWSTAPPSPEVAVLEGHDRQVDALCFVDVGERGVLASADGASIRLWDVATGDTLHTLEGRSERWLSALCAVPVSGRTLLASGEGDGSVRLWDASVGALVRTLTGHDAPVVHLCAIAISERTFLVSAGHDGRVLVRDPENGDVLSTFPADNRRITGVGALELDGSPVVAIATAFTSRSDLIRIWDPVTGATLRTFDVDDFESARSDVIRRPLVPVPGPNGPLLATFSGYDCVRLWDPQSGKTERIMTADDWLCALSTVRTRNGLLLAVGYGGDGAGGVMLLDPSTGEKVHCLDGHGEWVGAVCAARSQGELLLASAGGDYTVRLWDLDRSPSLEDHDDVGVWPTSLCSLKVRDRMLVADNGLRGGSLRIHDVATGRLVDRVDSGHEAVSDFCPVRFEDHDCLAIAGRGGGTPTVQIWDPLTAVTTQALTGLNVRRMCPVEVDGRPCLAVAVRDGETYRISVWDPASREMVRTVAQETDVNADTLCPIRVAGRNAIATLRGGGNGAGRVTVWDMDEGALITSWDVPDEAISDLFELKTEGGALLAVKQQDGTEGDDDFGSGTLWGLDPLTGRKVLVCALHSGWVNEVRPVKIHGRRLVATAGLNSRSVGLWASDTLEPLADIPVRRGAHSVVEAVDHLVVGLDHGLIAVRIMSESIPVGQ</sequence>
<feature type="domain" description="Orc1-like AAA ATPase" evidence="4">
    <location>
        <begin position="254"/>
        <end position="383"/>
    </location>
</feature>
<evidence type="ECO:0000259" key="4">
    <source>
        <dbReference type="Pfam" id="PF13191"/>
    </source>
</evidence>
<comment type="caution">
    <text evidence="5">The sequence shown here is derived from an EMBL/GenBank/DDBJ whole genome shotgun (WGS) entry which is preliminary data.</text>
</comment>
<dbReference type="InterPro" id="IPR001680">
    <property type="entry name" value="WD40_rpt"/>
</dbReference>